<reference evidence="8" key="1">
    <citation type="submission" date="2022-11" db="EMBL/GenBank/DDBJ databases">
        <authorList>
            <person name="Kikuchi T."/>
        </authorList>
    </citation>
    <scope>NUCLEOTIDE SEQUENCE</scope>
    <source>
        <strain evidence="8">PS1010</strain>
    </source>
</reference>
<dbReference type="EMBL" id="CANHGI010000005">
    <property type="protein sequence ID" value="CAI5452578.1"/>
    <property type="molecule type" value="Genomic_DNA"/>
</dbReference>
<dbReference type="PROSITE" id="PS00237">
    <property type="entry name" value="G_PROTEIN_RECEP_F1_1"/>
    <property type="match status" value="1"/>
</dbReference>
<feature type="transmembrane region" description="Helical" evidence="6">
    <location>
        <begin position="223"/>
        <end position="245"/>
    </location>
</feature>
<comment type="similarity">
    <text evidence="5">Belongs to the G-protein coupled receptor 1 family.</text>
</comment>
<feature type="transmembrane region" description="Helical" evidence="6">
    <location>
        <begin position="178"/>
        <end position="197"/>
    </location>
</feature>
<evidence type="ECO:0000256" key="5">
    <source>
        <dbReference type="RuleBase" id="RU000688"/>
    </source>
</evidence>
<dbReference type="InterPro" id="IPR019430">
    <property type="entry name" value="7TM_GPCR_serpentine_rcpt_Srx"/>
</dbReference>
<gene>
    <name evidence="8" type="ORF">CAMP_LOCUS15215</name>
</gene>
<dbReference type="PANTHER" id="PTHR22718">
    <property type="entry name" value="SERPENTINE RECEPTOR, CLASS X"/>
    <property type="match status" value="1"/>
</dbReference>
<keyword evidence="5" id="KW-0675">Receptor</keyword>
<dbReference type="Proteomes" id="UP001152747">
    <property type="component" value="Unassembled WGS sequence"/>
</dbReference>
<dbReference type="OrthoDB" id="5846501at2759"/>
<evidence type="ECO:0000256" key="4">
    <source>
        <dbReference type="ARBA" id="ARBA00023136"/>
    </source>
</evidence>
<dbReference type="GO" id="GO:0004930">
    <property type="term" value="F:G protein-coupled receptor activity"/>
    <property type="evidence" value="ECO:0007669"/>
    <property type="project" value="UniProtKB-KW"/>
</dbReference>
<feature type="transmembrane region" description="Helical" evidence="6">
    <location>
        <begin position="6"/>
        <end position="29"/>
    </location>
</feature>
<accession>A0A9P1J053</accession>
<keyword evidence="5" id="KW-0297">G-protein coupled receptor</keyword>
<dbReference type="InterPro" id="IPR000276">
    <property type="entry name" value="GPCR_Rhodpsn"/>
</dbReference>
<protein>
    <recommendedName>
        <fullName evidence="7">7TM GPCR serpentine receptor class x (Srx) domain-containing protein</fullName>
    </recommendedName>
</protein>
<evidence type="ECO:0000313" key="8">
    <source>
        <dbReference type="EMBL" id="CAI5452578.1"/>
    </source>
</evidence>
<feature type="transmembrane region" description="Helical" evidence="6">
    <location>
        <begin position="257"/>
        <end position="279"/>
    </location>
</feature>
<dbReference type="PRINTS" id="PR00237">
    <property type="entry name" value="GPCRRHODOPSN"/>
</dbReference>
<dbReference type="PANTHER" id="PTHR22718:SF33">
    <property type="entry name" value="7TM GPCR SERPENTINE RECEPTOR CLASS X (SRX) DOMAIN-CONTAINING PROTEIN"/>
    <property type="match status" value="1"/>
</dbReference>
<evidence type="ECO:0000256" key="6">
    <source>
        <dbReference type="SAM" id="Phobius"/>
    </source>
</evidence>
<evidence type="ECO:0000256" key="3">
    <source>
        <dbReference type="ARBA" id="ARBA00022989"/>
    </source>
</evidence>
<comment type="subcellular location">
    <subcellularLocation>
        <location evidence="1">Membrane</location>
    </subcellularLocation>
</comment>
<feature type="domain" description="7TM GPCR serpentine receptor class x (Srx)" evidence="7">
    <location>
        <begin position="12"/>
        <end position="280"/>
    </location>
</feature>
<name>A0A9P1J053_9PELO</name>
<keyword evidence="3 6" id="KW-1133">Transmembrane helix</keyword>
<dbReference type="GO" id="GO:0016020">
    <property type="term" value="C:membrane"/>
    <property type="evidence" value="ECO:0007669"/>
    <property type="project" value="UniProtKB-SubCell"/>
</dbReference>
<proteinExistence type="inferred from homology"/>
<keyword evidence="2 5" id="KW-0812">Transmembrane</keyword>
<feature type="transmembrane region" description="Helical" evidence="6">
    <location>
        <begin position="41"/>
        <end position="65"/>
    </location>
</feature>
<feature type="transmembrane region" description="Helical" evidence="6">
    <location>
        <begin position="85"/>
        <end position="104"/>
    </location>
</feature>
<keyword evidence="4 6" id="KW-0472">Membrane</keyword>
<dbReference type="AlphaFoldDB" id="A0A9P1J053"/>
<sequence>MLSKTSLGFLIFLISFVGILANIFVLRPVYKLAINPKKSSIYVISFFNILADIVNLSQSAFYLAPCIIFESYIFETENDVGIPKFMGFLIMLIWYIGNITQIVMATNRYVVICSNNHKIFTRQKICLIFVVTLVFATVKAYIIEYVFPCCVFVFDHEILSYSYIRVSEILNYTDLSDLPLNALSTIVAVICYTSIIYKIHKSNKIVIHLISYKDQKQRRNKEFIYAMQFFSISLFYTFAWVFLRLFPVLFGGQNAEWFSLIAFCVIINSSANAFIYLIFNQEISEIIKPSQKQSKIWQIR</sequence>
<dbReference type="SUPFAM" id="SSF81321">
    <property type="entry name" value="Family A G protein-coupled receptor-like"/>
    <property type="match status" value="1"/>
</dbReference>
<keyword evidence="5" id="KW-0807">Transducer</keyword>
<organism evidence="8 9">
    <name type="scientific">Caenorhabditis angaria</name>
    <dbReference type="NCBI Taxonomy" id="860376"/>
    <lineage>
        <taxon>Eukaryota</taxon>
        <taxon>Metazoa</taxon>
        <taxon>Ecdysozoa</taxon>
        <taxon>Nematoda</taxon>
        <taxon>Chromadorea</taxon>
        <taxon>Rhabditida</taxon>
        <taxon>Rhabditina</taxon>
        <taxon>Rhabditomorpha</taxon>
        <taxon>Rhabditoidea</taxon>
        <taxon>Rhabditidae</taxon>
        <taxon>Peloderinae</taxon>
        <taxon>Caenorhabditis</taxon>
    </lineage>
</organism>
<evidence type="ECO:0000259" key="7">
    <source>
        <dbReference type="Pfam" id="PF10328"/>
    </source>
</evidence>
<comment type="caution">
    <text evidence="8">The sequence shown here is derived from an EMBL/GenBank/DDBJ whole genome shotgun (WGS) entry which is preliminary data.</text>
</comment>
<dbReference type="Gene3D" id="1.20.1070.10">
    <property type="entry name" value="Rhodopsin 7-helix transmembrane proteins"/>
    <property type="match status" value="1"/>
</dbReference>
<evidence type="ECO:0000256" key="1">
    <source>
        <dbReference type="ARBA" id="ARBA00004370"/>
    </source>
</evidence>
<evidence type="ECO:0000256" key="2">
    <source>
        <dbReference type="ARBA" id="ARBA00022692"/>
    </source>
</evidence>
<evidence type="ECO:0000313" key="9">
    <source>
        <dbReference type="Proteomes" id="UP001152747"/>
    </source>
</evidence>
<dbReference type="CDD" id="cd00637">
    <property type="entry name" value="7tm_classA_rhodopsin-like"/>
    <property type="match status" value="1"/>
</dbReference>
<keyword evidence="9" id="KW-1185">Reference proteome</keyword>
<dbReference type="Pfam" id="PF10328">
    <property type="entry name" value="7TM_GPCR_Srx"/>
    <property type="match status" value="1"/>
</dbReference>
<feature type="transmembrane region" description="Helical" evidence="6">
    <location>
        <begin position="125"/>
        <end position="154"/>
    </location>
</feature>